<dbReference type="InterPro" id="IPR000727">
    <property type="entry name" value="T_SNARE_dom"/>
</dbReference>
<comment type="subcellular location">
    <subcellularLocation>
        <location evidence="1">Membrane</location>
        <topology evidence="1">Single-pass type IV membrane protein</topology>
    </subcellularLocation>
</comment>
<dbReference type="PANTHER" id="PTHR15959">
    <property type="entry name" value="SYNTAXIN-18"/>
    <property type="match status" value="1"/>
</dbReference>
<reference evidence="12 13" key="1">
    <citation type="journal article" date="2015" name="Genome Biol. Evol.">
        <title>Phylogenomic analyses indicate that early fungi evolved digesting cell walls of algal ancestors of land plants.</title>
        <authorList>
            <person name="Chang Y."/>
            <person name="Wang S."/>
            <person name="Sekimoto S."/>
            <person name="Aerts A.L."/>
            <person name="Choi C."/>
            <person name="Clum A."/>
            <person name="LaButti K.M."/>
            <person name="Lindquist E.A."/>
            <person name="Yee Ngan C."/>
            <person name="Ohm R.A."/>
            <person name="Salamov A.A."/>
            <person name="Grigoriev I.V."/>
            <person name="Spatafora J.W."/>
            <person name="Berbee M.L."/>
        </authorList>
    </citation>
    <scope>NUCLEOTIDE SEQUENCE [LARGE SCALE GENOMIC DNA]</scope>
    <source>
        <strain evidence="12 13">JEL478</strain>
    </source>
</reference>
<dbReference type="AlphaFoldDB" id="A0A139ABQ3"/>
<evidence type="ECO:0000256" key="5">
    <source>
        <dbReference type="ARBA" id="ARBA00022927"/>
    </source>
</evidence>
<evidence type="ECO:0000313" key="12">
    <source>
        <dbReference type="EMBL" id="KXS14034.1"/>
    </source>
</evidence>
<keyword evidence="5" id="KW-0653">Protein transport</keyword>
<accession>A0A139ABQ3</accession>
<feature type="domain" description="T-SNARE coiled-coil homology" evidence="11">
    <location>
        <begin position="121"/>
        <end position="183"/>
    </location>
</feature>
<keyword evidence="6 10" id="KW-1133">Transmembrane helix</keyword>
<evidence type="ECO:0000256" key="6">
    <source>
        <dbReference type="ARBA" id="ARBA00022989"/>
    </source>
</evidence>
<organism evidence="12 13">
    <name type="scientific">Gonapodya prolifera (strain JEL478)</name>
    <name type="common">Monoblepharis prolifera</name>
    <dbReference type="NCBI Taxonomy" id="1344416"/>
    <lineage>
        <taxon>Eukaryota</taxon>
        <taxon>Fungi</taxon>
        <taxon>Fungi incertae sedis</taxon>
        <taxon>Chytridiomycota</taxon>
        <taxon>Chytridiomycota incertae sedis</taxon>
        <taxon>Monoblepharidomycetes</taxon>
        <taxon>Monoblepharidales</taxon>
        <taxon>Gonapodyaceae</taxon>
        <taxon>Gonapodya</taxon>
    </lineage>
</organism>
<keyword evidence="4 10" id="KW-0812">Transmembrane</keyword>
<keyword evidence="7" id="KW-0175">Coiled coil</keyword>
<dbReference type="Proteomes" id="UP000070544">
    <property type="component" value="Unassembled WGS sequence"/>
</dbReference>
<evidence type="ECO:0000256" key="2">
    <source>
        <dbReference type="ARBA" id="ARBA00009063"/>
    </source>
</evidence>
<dbReference type="GO" id="GO:0015031">
    <property type="term" value="P:protein transport"/>
    <property type="evidence" value="ECO:0007669"/>
    <property type="project" value="UniProtKB-KW"/>
</dbReference>
<dbReference type="Gene3D" id="1.20.5.110">
    <property type="match status" value="1"/>
</dbReference>
<evidence type="ECO:0000256" key="1">
    <source>
        <dbReference type="ARBA" id="ARBA00004211"/>
    </source>
</evidence>
<dbReference type="OrthoDB" id="342981at2759"/>
<dbReference type="PROSITE" id="PS50192">
    <property type="entry name" value="T_SNARE"/>
    <property type="match status" value="1"/>
</dbReference>
<evidence type="ECO:0000256" key="8">
    <source>
        <dbReference type="ARBA" id="ARBA00023136"/>
    </source>
</evidence>
<evidence type="ECO:0000256" key="7">
    <source>
        <dbReference type="ARBA" id="ARBA00023054"/>
    </source>
</evidence>
<sequence length="212" mass="23102">MSSSSLSTSPSVGNWMNGWDVSDTLPGHLDASERDFSKLFDSHGSAVPARGNNVLRHRKHAAVPGPPTPSHETPSFPGPIKFSPPSIPPATDSLEDPETDITATLTCTELQQLADENAVLLADLEGRTEEVVRIAQNVHEIAQMQTELGRMLVGQDLTVTQIHLDANATVDALTRANEYLRNATMTGSDMRVMVILFFLVMAFTVVFLDWYG</sequence>
<dbReference type="GO" id="GO:0006890">
    <property type="term" value="P:retrograde vesicle-mediated transport, Golgi to endoplasmic reticulum"/>
    <property type="evidence" value="ECO:0007669"/>
    <property type="project" value="TreeGrafter"/>
</dbReference>
<dbReference type="GO" id="GO:0031201">
    <property type="term" value="C:SNARE complex"/>
    <property type="evidence" value="ECO:0007669"/>
    <property type="project" value="TreeGrafter"/>
</dbReference>
<dbReference type="STRING" id="1344416.A0A139ABQ3"/>
<dbReference type="EMBL" id="KQ965772">
    <property type="protein sequence ID" value="KXS14034.1"/>
    <property type="molecule type" value="Genomic_DNA"/>
</dbReference>
<feature type="region of interest" description="Disordered" evidence="9">
    <location>
        <begin position="47"/>
        <end position="79"/>
    </location>
</feature>
<evidence type="ECO:0000256" key="3">
    <source>
        <dbReference type="ARBA" id="ARBA00022448"/>
    </source>
</evidence>
<evidence type="ECO:0000259" key="11">
    <source>
        <dbReference type="PROSITE" id="PS50192"/>
    </source>
</evidence>
<evidence type="ECO:0000256" key="4">
    <source>
        <dbReference type="ARBA" id="ARBA00022692"/>
    </source>
</evidence>
<comment type="similarity">
    <text evidence="2">Belongs to the syntaxin family.</text>
</comment>
<keyword evidence="8 10" id="KW-0472">Membrane</keyword>
<protein>
    <recommendedName>
        <fullName evidence="11">t-SNARE coiled-coil homology domain-containing protein</fullName>
    </recommendedName>
</protein>
<keyword evidence="13" id="KW-1185">Reference proteome</keyword>
<evidence type="ECO:0000256" key="10">
    <source>
        <dbReference type="SAM" id="Phobius"/>
    </source>
</evidence>
<keyword evidence="3" id="KW-0813">Transport</keyword>
<evidence type="ECO:0000313" key="13">
    <source>
        <dbReference type="Proteomes" id="UP000070544"/>
    </source>
</evidence>
<feature type="transmembrane region" description="Helical" evidence="10">
    <location>
        <begin position="192"/>
        <end position="211"/>
    </location>
</feature>
<name>A0A139ABQ3_GONPJ</name>
<dbReference type="PANTHER" id="PTHR15959:SF0">
    <property type="entry name" value="SYNTAXIN-18"/>
    <property type="match status" value="1"/>
</dbReference>
<proteinExistence type="inferred from homology"/>
<dbReference type="GO" id="GO:0005783">
    <property type="term" value="C:endoplasmic reticulum"/>
    <property type="evidence" value="ECO:0007669"/>
    <property type="project" value="TreeGrafter"/>
</dbReference>
<evidence type="ECO:0000256" key="9">
    <source>
        <dbReference type="SAM" id="MobiDB-lite"/>
    </source>
</evidence>
<gene>
    <name evidence="12" type="ORF">M427DRAFT_58028</name>
</gene>
<dbReference type="SUPFAM" id="SSF58038">
    <property type="entry name" value="SNARE fusion complex"/>
    <property type="match status" value="1"/>
</dbReference>